<proteinExistence type="predicted"/>
<accession>A0A6V8SMC3</accession>
<dbReference type="RefSeq" id="WP_183279677.1">
    <property type="nucleotide sequence ID" value="NZ_BLZR01000001.1"/>
</dbReference>
<dbReference type="AlphaFoldDB" id="A0A6V8SMC3"/>
<feature type="transmembrane region" description="Helical" evidence="1">
    <location>
        <begin position="95"/>
        <end position="115"/>
    </location>
</feature>
<dbReference type="EMBL" id="BLZR01000001">
    <property type="protein sequence ID" value="GFP78379.1"/>
    <property type="molecule type" value="Genomic_DNA"/>
</dbReference>
<sequence>MDCQKFRNSVIDMLENQVSDVDKSSLEDHIRNCKDCKDYYDKMAHIKIGLFREIENDQIQYFSRKESIMNSIDLDKYNRKSTKTINFIRINKDKFLISVLSIAAIMTLIVLIPSFSTYKFHNNATKANKSLAIDKKDEAISNSYNIKSKSDALTGLIIEDEDKTVNYIVKPIDAKTEMSRHQDQNTTLIELDKDKLVLYNGDVVYSSLENNVQFYMKANEFDLHNKNKYLLSSTKNFMLLPDSKHSNLYIVNIIKNRILKINIDISGASINAVWSSNDVYLCLQINKDIYLFNSDNEKISYVGNENNYSINYVTDEGIIITSNNRLLPADRTVENIKPYRLFAYNNYIYALCYDNEKNTELYKYDYSNDKLVNIMNLGKREYIYDKSDSPFLITKKDKSNSGVIVNINTLQSYSYNGDVNILDDFKNSISPSGNRYISKVSTDNGKQVFSIHTAGSKVMKDVYVNNYIGAFIDDDTLVYCIKGDEDNKVKLKIIKENLNSDEKKVILTK</sequence>
<name>A0A6V8SMC3_9CLOT</name>
<keyword evidence="3" id="KW-1185">Reference proteome</keyword>
<protein>
    <recommendedName>
        <fullName evidence="4">Zinc-finger domain-containing protein</fullName>
    </recommendedName>
</protein>
<evidence type="ECO:0000313" key="3">
    <source>
        <dbReference type="Proteomes" id="UP000580568"/>
    </source>
</evidence>
<organism evidence="2 3">
    <name type="scientific">Clostridium fungisolvens</name>
    <dbReference type="NCBI Taxonomy" id="1604897"/>
    <lineage>
        <taxon>Bacteria</taxon>
        <taxon>Bacillati</taxon>
        <taxon>Bacillota</taxon>
        <taxon>Clostridia</taxon>
        <taxon>Eubacteriales</taxon>
        <taxon>Clostridiaceae</taxon>
        <taxon>Clostridium</taxon>
    </lineage>
</organism>
<dbReference type="Proteomes" id="UP000580568">
    <property type="component" value="Unassembled WGS sequence"/>
</dbReference>
<evidence type="ECO:0000313" key="2">
    <source>
        <dbReference type="EMBL" id="GFP78379.1"/>
    </source>
</evidence>
<keyword evidence="1" id="KW-0812">Transmembrane</keyword>
<evidence type="ECO:0008006" key="4">
    <source>
        <dbReference type="Google" id="ProtNLM"/>
    </source>
</evidence>
<evidence type="ECO:0000256" key="1">
    <source>
        <dbReference type="SAM" id="Phobius"/>
    </source>
</evidence>
<reference evidence="2 3" key="1">
    <citation type="submission" date="2020-07" db="EMBL/GenBank/DDBJ databases">
        <title>A new beta-1,3-glucan-decomposing anaerobic bacterium isolated from anoxic soil subjected to biological soil disinfestation.</title>
        <authorList>
            <person name="Ueki A."/>
            <person name="Tonouchi A."/>
        </authorList>
    </citation>
    <scope>NUCLEOTIDE SEQUENCE [LARGE SCALE GENOMIC DNA]</scope>
    <source>
        <strain evidence="2 3">TW1</strain>
    </source>
</reference>
<comment type="caution">
    <text evidence="2">The sequence shown here is derived from an EMBL/GenBank/DDBJ whole genome shotgun (WGS) entry which is preliminary data.</text>
</comment>
<gene>
    <name evidence="2" type="ORF">bsdtw1_04601</name>
</gene>
<dbReference type="SUPFAM" id="SSF82171">
    <property type="entry name" value="DPP6 N-terminal domain-like"/>
    <property type="match status" value="1"/>
</dbReference>
<keyword evidence="1" id="KW-0472">Membrane</keyword>
<keyword evidence="1" id="KW-1133">Transmembrane helix</keyword>